<sequence>MNKKIEKRIRRKWYHKALGVEERWLKADGSIVYIGGILGLLSRTR</sequence>
<reference evidence="1 2" key="2">
    <citation type="submission" date="2015-01" db="EMBL/GenBank/DDBJ databases">
        <authorList>
            <consortium name="NBRP consortium"/>
            <person name="Sawabe T."/>
            <person name="Meirelles P."/>
            <person name="Feng G."/>
            <person name="Sayaka M."/>
            <person name="Hattori M."/>
            <person name="Ohkuma M."/>
        </authorList>
    </citation>
    <scope>NUCLEOTIDE SEQUENCE [LARGE SCALE GENOMIC DNA]</scope>
    <source>
        <strain evidence="1 2">JCM19232</strain>
    </source>
</reference>
<accession>A0A0B8P187</accession>
<reference evidence="1 2" key="1">
    <citation type="submission" date="2015-01" db="EMBL/GenBank/DDBJ databases">
        <title>Vibrio sp. C5 JCM 19232 whole genome shotgun sequence.</title>
        <authorList>
            <person name="Sawabe T."/>
            <person name="Meirelles P."/>
            <person name="Feng G."/>
            <person name="Sayaka M."/>
            <person name="Hattori M."/>
            <person name="Ohkuma M."/>
        </authorList>
    </citation>
    <scope>NUCLEOTIDE SEQUENCE [LARGE SCALE GENOMIC DNA]</scope>
    <source>
        <strain evidence="1 2">JCM19232</strain>
    </source>
</reference>
<gene>
    <name evidence="1" type="ORF">JCM19232_878</name>
</gene>
<name>A0A0B8P187_9VIBR</name>
<protein>
    <submittedName>
        <fullName evidence="1">Uncharacterized protein</fullName>
    </submittedName>
</protein>
<evidence type="ECO:0000313" key="1">
    <source>
        <dbReference type="EMBL" id="GAM60545.1"/>
    </source>
</evidence>
<comment type="caution">
    <text evidence="1">The sequence shown here is derived from an EMBL/GenBank/DDBJ whole genome shotgun (WGS) entry which is preliminary data.</text>
</comment>
<dbReference type="Proteomes" id="UP000031670">
    <property type="component" value="Unassembled WGS sequence"/>
</dbReference>
<proteinExistence type="predicted"/>
<dbReference type="EMBL" id="BBSA01000001">
    <property type="protein sequence ID" value="GAM60545.1"/>
    <property type="molecule type" value="Genomic_DNA"/>
</dbReference>
<organism evidence="1 2">
    <name type="scientific">Vibrio ishigakensis</name>
    <dbReference type="NCBI Taxonomy" id="1481914"/>
    <lineage>
        <taxon>Bacteria</taxon>
        <taxon>Pseudomonadati</taxon>
        <taxon>Pseudomonadota</taxon>
        <taxon>Gammaproteobacteria</taxon>
        <taxon>Vibrionales</taxon>
        <taxon>Vibrionaceae</taxon>
        <taxon>Vibrio</taxon>
    </lineage>
</organism>
<evidence type="ECO:0000313" key="2">
    <source>
        <dbReference type="Proteomes" id="UP000031670"/>
    </source>
</evidence>
<dbReference type="AlphaFoldDB" id="A0A0B8P187"/>